<dbReference type="InterPro" id="IPR017941">
    <property type="entry name" value="Rieske_2Fe-2S"/>
</dbReference>
<sequence length="159" mass="17160">MARHVVGKIGEIPEGGRKIVEVAGRSVGVFNIEGEFFALLNQCPHKGAELCSGGTIFGSSHADSPTGEITYEPKRSIRCPWHQWEYDVRTGESFYDPANDRVRKYDVAVVPGSEVVSSETAGGLAVEGYIVEGYAVEIDDDFIVVDTSRRRAGVGPAAN</sequence>
<evidence type="ECO:0000313" key="7">
    <source>
        <dbReference type="Proteomes" id="UP000465241"/>
    </source>
</evidence>
<reference evidence="6 7" key="1">
    <citation type="journal article" date="2019" name="Emerg. Microbes Infect.">
        <title>Comprehensive subspecies identification of 175 nontuberculous mycobacteria species based on 7547 genomic profiles.</title>
        <authorList>
            <person name="Matsumoto Y."/>
            <person name="Kinjo T."/>
            <person name="Motooka D."/>
            <person name="Nabeya D."/>
            <person name="Jung N."/>
            <person name="Uechi K."/>
            <person name="Horii T."/>
            <person name="Iida T."/>
            <person name="Fujita J."/>
            <person name="Nakamura S."/>
        </authorList>
    </citation>
    <scope>NUCLEOTIDE SEQUENCE [LARGE SCALE GENOMIC DNA]</scope>
    <source>
        <strain evidence="6 7">JCM 13392</strain>
    </source>
</reference>
<dbReference type="GO" id="GO:0004497">
    <property type="term" value="F:monooxygenase activity"/>
    <property type="evidence" value="ECO:0007669"/>
    <property type="project" value="UniProtKB-ARBA"/>
</dbReference>
<protein>
    <submittedName>
        <fullName evidence="6">Ferredoxin</fullName>
    </submittedName>
</protein>
<evidence type="ECO:0000256" key="3">
    <source>
        <dbReference type="ARBA" id="ARBA00023004"/>
    </source>
</evidence>
<dbReference type="AlphaFoldDB" id="A0A7I9WN76"/>
<dbReference type="PANTHER" id="PTHR21496:SF23">
    <property type="entry name" value="3-PHENYLPROPIONATE_CINNAMIC ACID DIOXYGENASE FERREDOXIN SUBUNIT"/>
    <property type="match status" value="1"/>
</dbReference>
<dbReference type="SUPFAM" id="SSF50022">
    <property type="entry name" value="ISP domain"/>
    <property type="match status" value="1"/>
</dbReference>
<evidence type="ECO:0000313" key="6">
    <source>
        <dbReference type="EMBL" id="GFG58780.1"/>
    </source>
</evidence>
<dbReference type="GO" id="GO:0016705">
    <property type="term" value="F:oxidoreductase activity, acting on paired donors, with incorporation or reduction of molecular oxygen"/>
    <property type="evidence" value="ECO:0007669"/>
    <property type="project" value="UniProtKB-ARBA"/>
</dbReference>
<dbReference type="EMBL" id="BLKT01000003">
    <property type="protein sequence ID" value="GFG58780.1"/>
    <property type="molecule type" value="Genomic_DNA"/>
</dbReference>
<dbReference type="InterPro" id="IPR036922">
    <property type="entry name" value="Rieske_2Fe-2S_sf"/>
</dbReference>
<dbReference type="Proteomes" id="UP000465241">
    <property type="component" value="Unassembled WGS sequence"/>
</dbReference>
<proteinExistence type="predicted"/>
<feature type="domain" description="Rieske" evidence="5">
    <location>
        <begin position="4"/>
        <end position="116"/>
    </location>
</feature>
<dbReference type="PROSITE" id="PS51296">
    <property type="entry name" value="RIESKE"/>
    <property type="match status" value="1"/>
</dbReference>
<dbReference type="RefSeq" id="WP_193489517.1">
    <property type="nucleotide sequence ID" value="NZ_BAAAMC010000008.1"/>
</dbReference>
<evidence type="ECO:0000256" key="1">
    <source>
        <dbReference type="ARBA" id="ARBA00022714"/>
    </source>
</evidence>
<keyword evidence="1" id="KW-0001">2Fe-2S</keyword>
<gene>
    <name evidence="6" type="ORF">MMUR_29160</name>
</gene>
<dbReference type="GO" id="GO:0051537">
    <property type="term" value="F:2 iron, 2 sulfur cluster binding"/>
    <property type="evidence" value="ECO:0007669"/>
    <property type="project" value="UniProtKB-KW"/>
</dbReference>
<dbReference type="GO" id="GO:0046872">
    <property type="term" value="F:metal ion binding"/>
    <property type="evidence" value="ECO:0007669"/>
    <property type="project" value="UniProtKB-KW"/>
</dbReference>
<evidence type="ECO:0000256" key="2">
    <source>
        <dbReference type="ARBA" id="ARBA00022723"/>
    </source>
</evidence>
<evidence type="ECO:0000256" key="4">
    <source>
        <dbReference type="ARBA" id="ARBA00023014"/>
    </source>
</evidence>
<dbReference type="Gene3D" id="2.102.10.10">
    <property type="entry name" value="Rieske [2Fe-2S] iron-sulphur domain"/>
    <property type="match status" value="1"/>
</dbReference>
<keyword evidence="2" id="KW-0479">Metal-binding</keyword>
<name>A0A7I9WN76_9MYCO</name>
<keyword evidence="3" id="KW-0408">Iron</keyword>
<organism evidence="6 7">
    <name type="scientific">Mycolicibacterium murale</name>
    <dbReference type="NCBI Taxonomy" id="182220"/>
    <lineage>
        <taxon>Bacteria</taxon>
        <taxon>Bacillati</taxon>
        <taxon>Actinomycetota</taxon>
        <taxon>Actinomycetes</taxon>
        <taxon>Mycobacteriales</taxon>
        <taxon>Mycobacteriaceae</taxon>
        <taxon>Mycolicibacterium</taxon>
    </lineage>
</organism>
<dbReference type="PANTHER" id="PTHR21496">
    <property type="entry name" value="FERREDOXIN-RELATED"/>
    <property type="match status" value="1"/>
</dbReference>
<keyword evidence="4" id="KW-0411">Iron-sulfur</keyword>
<accession>A0A7I9WN76</accession>
<dbReference type="CDD" id="cd03467">
    <property type="entry name" value="Rieske"/>
    <property type="match status" value="1"/>
</dbReference>
<dbReference type="Pfam" id="PF00355">
    <property type="entry name" value="Rieske"/>
    <property type="match status" value="1"/>
</dbReference>
<keyword evidence="7" id="KW-1185">Reference proteome</keyword>
<evidence type="ECO:0000259" key="5">
    <source>
        <dbReference type="PROSITE" id="PS51296"/>
    </source>
</evidence>
<comment type="caution">
    <text evidence="6">The sequence shown here is derived from an EMBL/GenBank/DDBJ whole genome shotgun (WGS) entry which is preliminary data.</text>
</comment>